<keyword evidence="4 6" id="KW-0802">TPR repeat</keyword>
<dbReference type="EMBL" id="JAVDVI010000014">
    <property type="protein sequence ID" value="MDR6968910.1"/>
    <property type="molecule type" value="Genomic_DNA"/>
</dbReference>
<dbReference type="SMART" id="SM00028">
    <property type="entry name" value="TPR"/>
    <property type="match status" value="3"/>
</dbReference>
<keyword evidence="8" id="KW-1133">Transmembrane helix</keyword>
<comment type="caution">
    <text evidence="10">The sequence shown here is derived from an EMBL/GenBank/DDBJ whole genome shotgun (WGS) entry which is preliminary data.</text>
</comment>
<organism evidence="10 11">
    <name type="scientific">Flavobacterium arsenatis</name>
    <dbReference type="NCBI Taxonomy" id="1484332"/>
    <lineage>
        <taxon>Bacteria</taxon>
        <taxon>Pseudomonadati</taxon>
        <taxon>Bacteroidota</taxon>
        <taxon>Flavobacteriia</taxon>
        <taxon>Flavobacteriales</taxon>
        <taxon>Flavobacteriaceae</taxon>
        <taxon>Flavobacterium</taxon>
    </lineage>
</organism>
<keyword evidence="8" id="KW-0812">Transmembrane</keyword>
<dbReference type="InterPro" id="IPR016032">
    <property type="entry name" value="Sig_transdc_resp-reg_C-effctor"/>
</dbReference>
<evidence type="ECO:0000256" key="1">
    <source>
        <dbReference type="ARBA" id="ARBA00004496"/>
    </source>
</evidence>
<sequence>MKIVPIHIHLIIMLLFCLFSAQAQNREDCKNLIQSGMQDREKLDYSTAIEKLTKAEKLADQNQWKKEHFLSLNNLGLTYFRMMDYGTAVTFFLKAYELAIQENDVAKEMTVLNNIGIVYMKEEKNEQAKEYFLKSLQIATDNGYEIKRGYYATNLAVLYETMQDYKVSKEYVSLAISKLDPQSREILTARVVESTLLLKEGKPEKVIENCKEYSALAKKNNFIEEEIGLSLVLSKAYYSVRDWEQAITTAEEALKFANNEFKVELFGEIAKAAIRFEMPKKALAAKDSIIELTNTINKNKNKELLENTTLRFELSESKHELQFSKTISENKNKLYGLVTLLLLLLLIVVITVFYKKNKFALQKKKIAENELRIKDLELEQALNNSKFLAKELEEKELKTLLEKEQRKEKVQLLQREIQQKNKQLSDKILFQSTRNELIEEIIQTISSDVAIAENKTLTTFIRNLKNHLKEDTKWEEFFSHFENVNNEFIQALYREHPNLNANEVRFLSFVYLHLTSKEIAALLHINPSSCRKRKERIVQKLGLDAETNLLEYLSHITISHNMSR</sequence>
<evidence type="ECO:0000256" key="8">
    <source>
        <dbReference type="SAM" id="Phobius"/>
    </source>
</evidence>
<feature type="signal peptide" evidence="9">
    <location>
        <begin position="1"/>
        <end position="23"/>
    </location>
</feature>
<keyword evidence="2" id="KW-0963">Cytoplasm</keyword>
<evidence type="ECO:0000256" key="6">
    <source>
        <dbReference type="PROSITE-ProRule" id="PRU00339"/>
    </source>
</evidence>
<dbReference type="InterPro" id="IPR051476">
    <property type="entry name" value="Bac_ResReg_Asp_Phosphatase"/>
</dbReference>
<feature type="transmembrane region" description="Helical" evidence="8">
    <location>
        <begin position="334"/>
        <end position="354"/>
    </location>
</feature>
<dbReference type="InterPro" id="IPR019734">
    <property type="entry name" value="TPR_rpt"/>
</dbReference>
<dbReference type="Gene3D" id="1.10.10.10">
    <property type="entry name" value="Winged helix-like DNA-binding domain superfamily/Winged helix DNA-binding domain"/>
    <property type="match status" value="1"/>
</dbReference>
<evidence type="ECO:0000313" key="11">
    <source>
        <dbReference type="Proteomes" id="UP001255185"/>
    </source>
</evidence>
<evidence type="ECO:0000256" key="2">
    <source>
        <dbReference type="ARBA" id="ARBA00022490"/>
    </source>
</evidence>
<feature type="coiled-coil region" evidence="7">
    <location>
        <begin position="359"/>
        <end position="427"/>
    </location>
</feature>
<dbReference type="RefSeq" id="WP_310027576.1">
    <property type="nucleotide sequence ID" value="NZ_JAVDVI010000014.1"/>
</dbReference>
<dbReference type="PROSITE" id="PS50005">
    <property type="entry name" value="TPR"/>
    <property type="match status" value="2"/>
</dbReference>
<dbReference type="Proteomes" id="UP001255185">
    <property type="component" value="Unassembled WGS sequence"/>
</dbReference>
<dbReference type="PANTHER" id="PTHR46630:SF1">
    <property type="entry name" value="TETRATRICOPEPTIDE REPEAT PROTEIN 29"/>
    <property type="match status" value="1"/>
</dbReference>
<accession>A0ABU1TSQ5</accession>
<reference evidence="10 11" key="1">
    <citation type="submission" date="2023-07" db="EMBL/GenBank/DDBJ databases">
        <title>Sorghum-associated microbial communities from plants grown in Nebraska, USA.</title>
        <authorList>
            <person name="Schachtman D."/>
        </authorList>
    </citation>
    <scope>NUCLEOTIDE SEQUENCE [LARGE SCALE GENOMIC DNA]</scope>
    <source>
        <strain evidence="10 11">3773</strain>
    </source>
</reference>
<evidence type="ECO:0000256" key="4">
    <source>
        <dbReference type="ARBA" id="ARBA00022803"/>
    </source>
</evidence>
<evidence type="ECO:0000256" key="7">
    <source>
        <dbReference type="SAM" id="Coils"/>
    </source>
</evidence>
<keyword evidence="9" id="KW-0732">Signal</keyword>
<keyword evidence="8" id="KW-0472">Membrane</keyword>
<comment type="subcellular location">
    <subcellularLocation>
        <location evidence="1">Cytoplasm</location>
    </subcellularLocation>
</comment>
<comment type="similarity">
    <text evidence="5">Belongs to the Rap family.</text>
</comment>
<evidence type="ECO:0000256" key="9">
    <source>
        <dbReference type="SAM" id="SignalP"/>
    </source>
</evidence>
<dbReference type="PANTHER" id="PTHR46630">
    <property type="entry name" value="TETRATRICOPEPTIDE REPEAT PROTEIN 29"/>
    <property type="match status" value="1"/>
</dbReference>
<feature type="repeat" description="TPR" evidence="6">
    <location>
        <begin position="109"/>
        <end position="142"/>
    </location>
</feature>
<keyword evidence="3" id="KW-0677">Repeat</keyword>
<keyword evidence="11" id="KW-1185">Reference proteome</keyword>
<evidence type="ECO:0000256" key="5">
    <source>
        <dbReference type="ARBA" id="ARBA00038253"/>
    </source>
</evidence>
<gene>
    <name evidence="10" type="ORF">J2X31_002936</name>
</gene>
<proteinExistence type="inferred from homology"/>
<dbReference type="InterPro" id="IPR036388">
    <property type="entry name" value="WH-like_DNA-bd_sf"/>
</dbReference>
<protein>
    <submittedName>
        <fullName evidence="10">Tetratricopeptide (TPR) repeat protein</fullName>
    </submittedName>
</protein>
<evidence type="ECO:0000256" key="3">
    <source>
        <dbReference type="ARBA" id="ARBA00022737"/>
    </source>
</evidence>
<dbReference type="SUPFAM" id="SSF46894">
    <property type="entry name" value="C-terminal effector domain of the bipartite response regulators"/>
    <property type="match status" value="1"/>
</dbReference>
<keyword evidence="7" id="KW-0175">Coiled coil</keyword>
<dbReference type="SUPFAM" id="SSF48452">
    <property type="entry name" value="TPR-like"/>
    <property type="match status" value="3"/>
</dbReference>
<evidence type="ECO:0000313" key="10">
    <source>
        <dbReference type="EMBL" id="MDR6968910.1"/>
    </source>
</evidence>
<dbReference type="InterPro" id="IPR011990">
    <property type="entry name" value="TPR-like_helical_dom_sf"/>
</dbReference>
<name>A0ABU1TSQ5_9FLAO</name>
<dbReference type="Gene3D" id="1.25.40.10">
    <property type="entry name" value="Tetratricopeptide repeat domain"/>
    <property type="match status" value="2"/>
</dbReference>
<feature type="chain" id="PRO_5046392481" evidence="9">
    <location>
        <begin position="24"/>
        <end position="564"/>
    </location>
</feature>
<feature type="repeat" description="TPR" evidence="6">
    <location>
        <begin position="69"/>
        <end position="102"/>
    </location>
</feature>
<dbReference type="Pfam" id="PF13181">
    <property type="entry name" value="TPR_8"/>
    <property type="match status" value="2"/>
</dbReference>